<accession>A0ABQ9GGF0</accession>
<name>A0ABQ9GGF0_9NEOP</name>
<feature type="chain" id="PRO_5046222944" evidence="2">
    <location>
        <begin position="20"/>
        <end position="2338"/>
    </location>
</feature>
<evidence type="ECO:0000256" key="1">
    <source>
        <dbReference type="SAM" id="MobiDB-lite"/>
    </source>
</evidence>
<gene>
    <name evidence="3" type="ORF">PR048_029729</name>
</gene>
<dbReference type="Proteomes" id="UP001159363">
    <property type="component" value="Chromosome 12"/>
</dbReference>
<keyword evidence="2" id="KW-0732">Signal</keyword>
<sequence>MRVCVQALVLLGLTLVVMATAQEETKSEPVISPDASVAIHLPVVPIPVMSQAPSHAEVAEISSGPVRYGNALSRRRQPMAIDKLLLGAYSIQKAFSYRIGPLRIWKHGHGSCVTRVQTVNTYQKVVQPISTQLLQTTCRASSHLLMAVWVQHHPNFQTQDGIQMIDHVCICEIPFEDSDMRELVLKCKIHRHTHTCKMNNEYSARWFNFSPKECTETRLIASDTNDGRGANPLPSDYKSATLPLSYEGRAVFEISTYYIYLTGVYKYVVCALEFSSVAADCKTRPYSGTYVRLSVLDKKARNNEQLTATSDQECQGHLTRLCNAVCQRDMLIHLIERPIREWISDRYAAVRWRPAHLSDTKTQMHSLIGRARLWERVLCLIGHCWLPIGWAAGYRVGHQMLIGEHVAGQGRYLGGQCVQSQFASVLSIALYLYVTLRRGTNQTAVYVSTCSFARGERARPCRWSAGFLRFPRPHVPAVLHTHLASSALMTSDVKSRPNLSKHFTERSYDDQCACSRVPSENTTSLTRTIFQRKRAKLLLTGNERYYGGKVRGEVGSGVSRLEHCRGCTVYWELTWVLLYYYIHPAWEAVSREHPLSGPATTSSTNVRQVRSIAVMRGWGKLEIPTKPADQRHRPARFPNGKILVRPRRESKRPENSANSFSNKLDSTIVCVLEPQLVVHWLILRFYPDQVARDTVLVYFPEVNQVSIDIYIFEAWPANSFGNKLDSTIVCVLEPQLVVHWLILRFNPRPGSTGYGPCLLPGSQSSEYIYMSEAWPANSFGNKLDSTIVCVLEPQLVVHWLILRFYPDQVARDKVLVYFPEVNEYIYMSEAWPANSFGNKLDSTIVCVLEPQLAVHWLILRFNPRPSSTGYGPCLLSGSQLVFIGSFSGLTPDQVARDMVLVYFPEVNLAANSFGNKLDSTIVCVLEPQLVVHWLILRFNPRPGSTGYGPCLLSGSQVARDMVLVYFRKSSEYIYILFEAWPANSFGNKLDSTIVCVLEPQLVVHWLILRFNPRPGSTGYGPCLLSGSQVSIYNMFEAWPANSFGNKLDSTIVCVLEPQLVVHWLILGLTPDQVARDMVLVYFPEVNLAANSFGNKLDSTIVCVLEPQLVVHWLILWFNPRPGSTGYGPCLLPGSQPGAANSFGNKLDSTIVCVLEPQLVVHCSFSGFNPDQVARDRSLFTSGSQVSIYIMFEAWPANSFGNKLDSTIVCVLEPQLVVHWLILRFNPRPVARDMVLVYFPEVNLPANSFGNKLDSTIVCVLEPQLVVHWLILRFNPRPGSTDRSLFTFRKSTWPANSFGNKLDSTIVCVLEPQLVVHWLILGFNPRPGSTDTVLVYFPEVNYMFIGSFSGLNPRPGSTDTVLVYFRKSTWPSNSFGNKLDSTIVCVLEPQLAVHWLILRFNPRPGSKGYGPCFTFRSQLVVHWLILWFNPRPGSTGYVLVYFPEVNLPANSFGNKLDSTIVCVLEPQLVVHCSFSGLTPDQVARDTVLVYFPEVNLTPDQVARDRSLFTFRNSSEYNIMFEAWPANSFGNKLDSTIVCVLEPQLVVHWLILRFNPRPGSTGYGPCLLSGSQLAVHWLILRFNPRPGSTGYGPCLLSGSQPGPRNSFGNKLDSTIVCVLEPQLAVHWLILRFKPQTRYTGYGPCLLSGSQLVFIGSFSGLTPDQVARDMVLVYFPEVNLAREFIRQQARLHNSLCTRASVSIHWLILRLTPDQVARDMVLVYFPEVNEYIYMFEAWPANSFGNKLDSTIVCVLEPQLVVHFSFSGLTPDQVARDMDLVYFPEVNLAREFIGNKLDSTIVCVLEPQLVVHFLILRFNPRPGSTGYGPCLLPGSQFIGSFSGLTPDQVARDMVLVYFPEVNLDREFIRQQARLHNSLCTRASVSSSLAHSPFNPDQVARDIGPCLLPEVNLAREFIRNKLDSTIVCVLEPQLAVHWLILRFNPRPGSTGYGPCLLPGSQVDAEVMKVYVILFVIYVAAVAFCQVQDQPASQPAPMPVPRPPPAQPVPTWRFKRRPPAASAASAYLEVQEETSRRQRSQCLPGGSRGDLPPPAQPVPTWRFKRRPPAASAASAYLEVQEETSRRRRRQGRSRSHSPGALGIPYPLHSTAQYGVEYSLSATQHCSVRSRVFLISYTALLSTDTAQYGVEYSLSATQHCSVRSRVFLIRYTALLSTDTAQYGVEYSLSATQHCSVWSRVFLIRYTALLSTDTAQYGVEYSLSATQHCSVRSRVFLIRYTALLSTDTAQYGVEYSLSPTQHCSVRSRVFLIRYTALLSTDTAQYGVEYSLSATQHCSVRSRVHNTGLLTQLPSVTTVNNNVDGIQRCSVFAVPSHFSNLTFEKPPT</sequence>
<dbReference type="EMBL" id="JARBHB010000013">
    <property type="protein sequence ID" value="KAJ8870704.1"/>
    <property type="molecule type" value="Genomic_DNA"/>
</dbReference>
<feature type="compositionally biased region" description="Basic residues" evidence="1">
    <location>
        <begin position="2078"/>
        <end position="2088"/>
    </location>
</feature>
<evidence type="ECO:0000313" key="3">
    <source>
        <dbReference type="EMBL" id="KAJ8870704.1"/>
    </source>
</evidence>
<protein>
    <submittedName>
        <fullName evidence="3">Uncharacterized protein</fullName>
    </submittedName>
</protein>
<reference evidence="3 4" key="1">
    <citation type="submission" date="2023-02" db="EMBL/GenBank/DDBJ databases">
        <title>LHISI_Scaffold_Assembly.</title>
        <authorList>
            <person name="Stuart O.P."/>
            <person name="Cleave R."/>
            <person name="Magrath M.J.L."/>
            <person name="Mikheyev A.S."/>
        </authorList>
    </citation>
    <scope>NUCLEOTIDE SEQUENCE [LARGE SCALE GENOMIC DNA]</scope>
    <source>
        <strain evidence="3">Daus_M_001</strain>
        <tissue evidence="3">Leg muscle</tissue>
    </source>
</reference>
<feature type="signal peptide" evidence="2">
    <location>
        <begin position="1"/>
        <end position="19"/>
    </location>
</feature>
<keyword evidence="4" id="KW-1185">Reference proteome</keyword>
<feature type="region of interest" description="Disordered" evidence="1">
    <location>
        <begin position="1985"/>
        <end position="2096"/>
    </location>
</feature>
<feature type="compositionally biased region" description="Pro residues" evidence="1">
    <location>
        <begin position="1987"/>
        <end position="2001"/>
    </location>
</feature>
<comment type="caution">
    <text evidence="3">The sequence shown here is derived from an EMBL/GenBank/DDBJ whole genome shotgun (WGS) entry which is preliminary data.</text>
</comment>
<evidence type="ECO:0000313" key="4">
    <source>
        <dbReference type="Proteomes" id="UP001159363"/>
    </source>
</evidence>
<proteinExistence type="predicted"/>
<evidence type="ECO:0000256" key="2">
    <source>
        <dbReference type="SAM" id="SignalP"/>
    </source>
</evidence>
<organism evidence="3 4">
    <name type="scientific">Dryococelus australis</name>
    <dbReference type="NCBI Taxonomy" id="614101"/>
    <lineage>
        <taxon>Eukaryota</taxon>
        <taxon>Metazoa</taxon>
        <taxon>Ecdysozoa</taxon>
        <taxon>Arthropoda</taxon>
        <taxon>Hexapoda</taxon>
        <taxon>Insecta</taxon>
        <taxon>Pterygota</taxon>
        <taxon>Neoptera</taxon>
        <taxon>Polyneoptera</taxon>
        <taxon>Phasmatodea</taxon>
        <taxon>Verophasmatodea</taxon>
        <taxon>Anareolatae</taxon>
        <taxon>Phasmatidae</taxon>
        <taxon>Eurycanthinae</taxon>
        <taxon>Dryococelus</taxon>
    </lineage>
</organism>